<organism evidence="2 3">
    <name type="scientific">Tanacetum coccineum</name>
    <dbReference type="NCBI Taxonomy" id="301880"/>
    <lineage>
        <taxon>Eukaryota</taxon>
        <taxon>Viridiplantae</taxon>
        <taxon>Streptophyta</taxon>
        <taxon>Embryophyta</taxon>
        <taxon>Tracheophyta</taxon>
        <taxon>Spermatophyta</taxon>
        <taxon>Magnoliopsida</taxon>
        <taxon>eudicotyledons</taxon>
        <taxon>Gunneridae</taxon>
        <taxon>Pentapetalae</taxon>
        <taxon>asterids</taxon>
        <taxon>campanulids</taxon>
        <taxon>Asterales</taxon>
        <taxon>Asteraceae</taxon>
        <taxon>Asteroideae</taxon>
        <taxon>Anthemideae</taxon>
        <taxon>Anthemidinae</taxon>
        <taxon>Tanacetum</taxon>
    </lineage>
</organism>
<feature type="compositionally biased region" description="Basic and acidic residues" evidence="1">
    <location>
        <begin position="492"/>
        <end position="505"/>
    </location>
</feature>
<feature type="compositionally biased region" description="Low complexity" evidence="1">
    <location>
        <begin position="218"/>
        <end position="236"/>
    </location>
</feature>
<evidence type="ECO:0000313" key="3">
    <source>
        <dbReference type="Proteomes" id="UP001151760"/>
    </source>
</evidence>
<name>A0ABQ5BTF7_9ASTR</name>
<feature type="compositionally biased region" description="Basic and acidic residues" evidence="1">
    <location>
        <begin position="44"/>
        <end position="64"/>
    </location>
</feature>
<feature type="compositionally biased region" description="Polar residues" evidence="1">
    <location>
        <begin position="280"/>
        <end position="296"/>
    </location>
</feature>
<reference evidence="2" key="1">
    <citation type="journal article" date="2022" name="Int. J. Mol. Sci.">
        <title>Draft Genome of Tanacetum Coccineum: Genomic Comparison of Closely Related Tanacetum-Family Plants.</title>
        <authorList>
            <person name="Yamashiro T."/>
            <person name="Shiraishi A."/>
            <person name="Nakayama K."/>
            <person name="Satake H."/>
        </authorList>
    </citation>
    <scope>NUCLEOTIDE SEQUENCE</scope>
</reference>
<protein>
    <submittedName>
        <fullName evidence="2">Uncharacterized protein</fullName>
    </submittedName>
</protein>
<accession>A0ABQ5BTF7</accession>
<dbReference type="Proteomes" id="UP001151760">
    <property type="component" value="Unassembled WGS sequence"/>
</dbReference>
<evidence type="ECO:0000256" key="1">
    <source>
        <dbReference type="SAM" id="MobiDB-lite"/>
    </source>
</evidence>
<feature type="region of interest" description="Disordered" evidence="1">
    <location>
        <begin position="360"/>
        <end position="406"/>
    </location>
</feature>
<evidence type="ECO:0000313" key="2">
    <source>
        <dbReference type="EMBL" id="GJT17554.1"/>
    </source>
</evidence>
<feature type="compositionally biased region" description="Low complexity" evidence="1">
    <location>
        <begin position="367"/>
        <end position="384"/>
    </location>
</feature>
<keyword evidence="3" id="KW-1185">Reference proteome</keyword>
<sequence>MDEELARKTGRKKEKIRFNDRTGSKSLQEEKAVGIRRKTLARRRASDKQGQDSSKRQKKEKETADYEEEKDELRMGMHVYKIIRADGNTSYHKTFESMLKSFDRHDLEILVDPKQDDDIWKNQNQWKIISWKLYETCGVHTLMVDGKDMHDLYTSFVKPIRVSLVMAISVISVSSNSSEESARTSTGRVILFGTIPTTIPDTTPSVIPPSTHIDTALTPTSPDYTPTSPDYSPASDTESDPSEDPSSDHIPPLPAILPFLSSTDDSSDSDTLDTPPSPTHGTPFTEMTLSTQSTPVASGALRRRVMILASGQPIPHGRPYRYHLKGPVHMMTARKRVGPLPTHRLAVRPSVDYSSLDHFALDDSSRDSSSSSSLSSSSETSSDPSSDDLYDSSSDHSLPAPSSGMRPSHHLCLLVPSIPRSSAAIFDRPSHDSSSVSPSRKRSRSPAASVPLSSPIPGALSSARADLLPSPKRIRSPKSATDLEVSSAESSEPSRYRGTDLEMDD</sequence>
<dbReference type="EMBL" id="BQNB010013567">
    <property type="protein sequence ID" value="GJT17554.1"/>
    <property type="molecule type" value="Genomic_DNA"/>
</dbReference>
<feature type="compositionally biased region" description="Basic and acidic residues" evidence="1">
    <location>
        <begin position="16"/>
        <end position="33"/>
    </location>
</feature>
<proteinExistence type="predicted"/>
<gene>
    <name evidence="2" type="ORF">Tco_0876260</name>
</gene>
<feature type="compositionally biased region" description="Low complexity" evidence="1">
    <location>
        <begin position="391"/>
        <end position="403"/>
    </location>
</feature>
<feature type="region of interest" description="Disordered" evidence="1">
    <location>
        <begin position="1"/>
        <end position="70"/>
    </location>
</feature>
<feature type="compositionally biased region" description="Basic residues" evidence="1">
    <location>
        <begin position="34"/>
        <end position="43"/>
    </location>
</feature>
<feature type="compositionally biased region" description="Low complexity" evidence="1">
    <location>
        <begin position="200"/>
        <end position="211"/>
    </location>
</feature>
<comment type="caution">
    <text evidence="2">The sequence shown here is derived from an EMBL/GenBank/DDBJ whole genome shotgun (WGS) entry which is preliminary data.</text>
</comment>
<feature type="region of interest" description="Disordered" evidence="1">
    <location>
        <begin position="424"/>
        <end position="505"/>
    </location>
</feature>
<reference evidence="2" key="2">
    <citation type="submission" date="2022-01" db="EMBL/GenBank/DDBJ databases">
        <authorList>
            <person name="Yamashiro T."/>
            <person name="Shiraishi A."/>
            <person name="Satake H."/>
            <person name="Nakayama K."/>
        </authorList>
    </citation>
    <scope>NUCLEOTIDE SEQUENCE</scope>
</reference>
<feature type="region of interest" description="Disordered" evidence="1">
    <location>
        <begin position="200"/>
        <end position="296"/>
    </location>
</feature>